<keyword evidence="3" id="KW-1185">Reference proteome</keyword>
<organism evidence="2 3">
    <name type="scientific">Amblyomma americanum</name>
    <name type="common">Lone star tick</name>
    <dbReference type="NCBI Taxonomy" id="6943"/>
    <lineage>
        <taxon>Eukaryota</taxon>
        <taxon>Metazoa</taxon>
        <taxon>Ecdysozoa</taxon>
        <taxon>Arthropoda</taxon>
        <taxon>Chelicerata</taxon>
        <taxon>Arachnida</taxon>
        <taxon>Acari</taxon>
        <taxon>Parasitiformes</taxon>
        <taxon>Ixodida</taxon>
        <taxon>Ixodoidea</taxon>
        <taxon>Ixodidae</taxon>
        <taxon>Amblyomminae</taxon>
        <taxon>Amblyomma</taxon>
    </lineage>
</organism>
<reference evidence="2 3" key="1">
    <citation type="journal article" date="2023" name="Arcadia Sci">
        <title>De novo assembly of a long-read Amblyomma americanum tick genome.</title>
        <authorList>
            <person name="Chou S."/>
            <person name="Poskanzer K.E."/>
            <person name="Rollins M."/>
            <person name="Thuy-Boun P.S."/>
        </authorList>
    </citation>
    <scope>NUCLEOTIDE SEQUENCE [LARGE SCALE GENOMIC DNA]</scope>
    <source>
        <strain evidence="2">F_SG_1</strain>
        <tissue evidence="2">Salivary glands</tissue>
    </source>
</reference>
<sequence>MATSTHARTEAAFCSARRTCPSVPSTAARAATRQVDVEPPTSVAPAQKEPWLAGMKSIKCIRHVGLAPIATAGLKAHLQPGWVTTADASVEPLKRTRVPFLGCHGNGQQKRLAAFCSARITCPSVPSAAARTATRQVDVAQVVMETASGGSQSTRHAPAPGTCQESREHRQSLVRRGVAQDSRVRITCPRRRGRSTFAAPKESECRRSSGHRASMPTSSRDRRQCFGPAEHPPQAEGPKLSCTTKRHQHESMQRRNLTFGDSFAARKAPAGQWRRFFLRCRLRRLLYLHRMRTWLFPGSPAAFVRLLRQPRNVLAQRWFSLNCGSSPPAQDSCASGLKFMAKHEETLKCRVFFSSDAFRTSRSIALRVFGCSALPTTWLAPRGAGTGNKHLKAEVSKLQEKVCSLINEIAETRDSEALKLERLYREAKEENRFMRRAVTAASAGVTPGFNCCSTGKQTCACCTTRCTQVHADTGRPFHIVVSAHSTQA</sequence>
<evidence type="ECO:0000313" key="3">
    <source>
        <dbReference type="Proteomes" id="UP001321473"/>
    </source>
</evidence>
<evidence type="ECO:0000256" key="1">
    <source>
        <dbReference type="SAM" id="MobiDB-lite"/>
    </source>
</evidence>
<comment type="caution">
    <text evidence="2">The sequence shown here is derived from an EMBL/GenBank/DDBJ whole genome shotgun (WGS) entry which is preliminary data.</text>
</comment>
<accession>A0AAQ4FH63</accession>
<protein>
    <submittedName>
        <fullName evidence="2">Uncharacterized protein</fullName>
    </submittedName>
</protein>
<name>A0AAQ4FH63_AMBAM</name>
<dbReference type="AlphaFoldDB" id="A0AAQ4FH63"/>
<gene>
    <name evidence="2" type="ORF">V5799_007516</name>
</gene>
<dbReference type="Proteomes" id="UP001321473">
    <property type="component" value="Unassembled WGS sequence"/>
</dbReference>
<evidence type="ECO:0000313" key="2">
    <source>
        <dbReference type="EMBL" id="KAK8786123.1"/>
    </source>
</evidence>
<feature type="region of interest" description="Disordered" evidence="1">
    <location>
        <begin position="146"/>
        <end position="241"/>
    </location>
</feature>
<dbReference type="EMBL" id="JARKHS020003003">
    <property type="protein sequence ID" value="KAK8786123.1"/>
    <property type="molecule type" value="Genomic_DNA"/>
</dbReference>
<proteinExistence type="predicted"/>